<dbReference type="InterPro" id="IPR018164">
    <property type="entry name" value="Ala-tRNA-synth_IIc_N"/>
</dbReference>
<evidence type="ECO:0000256" key="2">
    <source>
        <dbReference type="ARBA" id="ARBA00022833"/>
    </source>
</evidence>
<dbReference type="InterPro" id="IPR009000">
    <property type="entry name" value="Transl_B-barrel_sf"/>
</dbReference>
<evidence type="ECO:0000313" key="5">
    <source>
        <dbReference type="Proteomes" id="UP000308444"/>
    </source>
</evidence>
<dbReference type="AlphaFoldDB" id="A0A9X9A1G3"/>
<dbReference type="GO" id="GO:0005524">
    <property type="term" value="F:ATP binding"/>
    <property type="evidence" value="ECO:0007669"/>
    <property type="project" value="InterPro"/>
</dbReference>
<gene>
    <name evidence="4" type="ORF">FC695_38775</name>
</gene>
<organism evidence="4 5">
    <name type="scientific">Bacillus cereus</name>
    <dbReference type="NCBI Taxonomy" id="1396"/>
    <lineage>
        <taxon>Bacteria</taxon>
        <taxon>Bacillati</taxon>
        <taxon>Bacillota</taxon>
        <taxon>Bacilli</taxon>
        <taxon>Bacillales</taxon>
        <taxon>Bacillaceae</taxon>
        <taxon>Bacillus</taxon>
        <taxon>Bacillus cereus group</taxon>
    </lineage>
</organism>
<evidence type="ECO:0000256" key="1">
    <source>
        <dbReference type="ARBA" id="ARBA00022723"/>
    </source>
</evidence>
<evidence type="ECO:0000313" key="4">
    <source>
        <dbReference type="EMBL" id="TKI87584.1"/>
    </source>
</evidence>
<evidence type="ECO:0000259" key="3">
    <source>
        <dbReference type="Pfam" id="PF01411"/>
    </source>
</evidence>
<dbReference type="Proteomes" id="UP000308444">
    <property type="component" value="Unassembled WGS sequence"/>
</dbReference>
<dbReference type="Pfam" id="PF01411">
    <property type="entry name" value="tRNA-synt_2c"/>
    <property type="match status" value="1"/>
</dbReference>
<dbReference type="SUPFAM" id="SSF50447">
    <property type="entry name" value="Translation proteins"/>
    <property type="match status" value="1"/>
</dbReference>
<dbReference type="GO" id="GO:0006419">
    <property type="term" value="P:alanyl-tRNA aminoacylation"/>
    <property type="evidence" value="ECO:0007669"/>
    <property type="project" value="InterPro"/>
</dbReference>
<keyword evidence="2" id="KW-0862">Zinc</keyword>
<dbReference type="PANTHER" id="PTHR43462">
    <property type="entry name" value="ALANYL-TRNA EDITING PROTEIN"/>
    <property type="match status" value="1"/>
</dbReference>
<protein>
    <submittedName>
        <fullName evidence="4">Alanyl-tRNA editing protein</fullName>
    </submittedName>
</protein>
<dbReference type="GO" id="GO:0046872">
    <property type="term" value="F:metal ion binding"/>
    <property type="evidence" value="ECO:0007669"/>
    <property type="project" value="UniProtKB-KW"/>
</dbReference>
<dbReference type="GO" id="GO:0002161">
    <property type="term" value="F:aminoacyl-tRNA deacylase activity"/>
    <property type="evidence" value="ECO:0007669"/>
    <property type="project" value="UniProtKB-ARBA"/>
</dbReference>
<keyword evidence="1" id="KW-0479">Metal-binding</keyword>
<sequence>KIIKQDYDKDGNLYVVLNETAFYPTGGGQPYDTGTLNDINVINVEEINGEIRHYIAEQLHTEDVEGKINWERRFD</sequence>
<dbReference type="Gene3D" id="2.40.30.130">
    <property type="match status" value="1"/>
</dbReference>
<proteinExistence type="predicted"/>
<dbReference type="GO" id="GO:0004813">
    <property type="term" value="F:alanine-tRNA ligase activity"/>
    <property type="evidence" value="ECO:0007669"/>
    <property type="project" value="InterPro"/>
</dbReference>
<name>A0A9X9A1G3_BACCE</name>
<feature type="non-terminal residue" evidence="4">
    <location>
        <position position="1"/>
    </location>
</feature>
<dbReference type="EMBL" id="SZOH01004225">
    <property type="protein sequence ID" value="TKI87584.1"/>
    <property type="molecule type" value="Genomic_DNA"/>
</dbReference>
<feature type="non-terminal residue" evidence="4">
    <location>
        <position position="75"/>
    </location>
</feature>
<reference evidence="4 5" key="1">
    <citation type="journal article" date="2019" name="Environ. Microbiol.">
        <title>An active ?-lactamase is a part of an orchestrated cell wall stress resistance network of Bacillus subtilis and related rhizosphere species.</title>
        <authorList>
            <person name="Bucher T."/>
            <person name="Keren-Paz A."/>
            <person name="Hausser J."/>
            <person name="Olender T."/>
            <person name="Cytryn E."/>
            <person name="Kolodkin-Gal I."/>
        </authorList>
    </citation>
    <scope>NUCLEOTIDE SEQUENCE [LARGE SCALE GENOMIC DNA]</scope>
    <source>
        <strain evidence="4 5">I32</strain>
    </source>
</reference>
<dbReference type="PANTHER" id="PTHR43462:SF1">
    <property type="entry name" value="ALANYL-TRNA EDITING PROTEIN AARSD1"/>
    <property type="match status" value="1"/>
</dbReference>
<accession>A0A9X9A1G3</accession>
<comment type="caution">
    <text evidence="4">The sequence shown here is derived from an EMBL/GenBank/DDBJ whole genome shotgun (WGS) entry which is preliminary data.</text>
</comment>
<dbReference type="InterPro" id="IPR051335">
    <property type="entry name" value="Alanyl-tRNA_Editing_Enzymes"/>
</dbReference>
<feature type="domain" description="Alanyl-tRNA synthetase class IIc N-terminal" evidence="3">
    <location>
        <begin position="11"/>
        <end position="69"/>
    </location>
</feature>